<dbReference type="Gene3D" id="1.20.1260.10">
    <property type="match status" value="1"/>
</dbReference>
<reference evidence="2" key="1">
    <citation type="submission" date="2021-02" db="EMBL/GenBank/DDBJ databases">
        <authorList>
            <person name="Dougan E. K."/>
            <person name="Rhodes N."/>
            <person name="Thang M."/>
            <person name="Chan C."/>
        </authorList>
    </citation>
    <scope>NUCLEOTIDE SEQUENCE</scope>
</reference>
<comment type="caution">
    <text evidence="2">The sequence shown here is derived from an EMBL/GenBank/DDBJ whole genome shotgun (WGS) entry which is preliminary data.</text>
</comment>
<name>A0A812MYR6_9DINO</name>
<dbReference type="AlphaFoldDB" id="A0A812MYR6"/>
<dbReference type="EMBL" id="CAJNDS010001779">
    <property type="protein sequence ID" value="CAE7278654.1"/>
    <property type="molecule type" value="Genomic_DNA"/>
</dbReference>
<keyword evidence="3" id="KW-1185">Reference proteome</keyword>
<gene>
    <name evidence="2" type="ORF">SNAT2548_LOCUS14777</name>
</gene>
<dbReference type="Pfam" id="PF03713">
    <property type="entry name" value="DUF305"/>
    <property type="match status" value="1"/>
</dbReference>
<dbReference type="OrthoDB" id="436692at2759"/>
<proteinExistence type="predicted"/>
<feature type="domain" description="DUF305" evidence="1">
    <location>
        <begin position="60"/>
        <end position="125"/>
    </location>
</feature>
<dbReference type="InterPro" id="IPR005183">
    <property type="entry name" value="DUF305_CopM-like"/>
</dbReference>
<sequence>MREWLANHSMKPDAVLCDQTGSEMVMGCGDMSCQSSKDFMAANHEMHMAMMVDITCEHSVDFMRGMIPHHAGAILMCQVLANATAGDPDPFLEELCANITAVQYSEMAWMSGWLRSNGKPVVATCQDCGAMQPTQPPPLCEDTLPTSSFCHTLGGDLNCKCSTAIASHPCGELASISGFGLFNTTAECMRTCGHCPTERPPLFHHPCGGHDHGGHDGHDGHDGPDDHEGHSHVTVDAAHCAEARLALALASMTAAALS</sequence>
<dbReference type="InterPro" id="IPR012347">
    <property type="entry name" value="Ferritin-like"/>
</dbReference>
<evidence type="ECO:0000313" key="2">
    <source>
        <dbReference type="EMBL" id="CAE7278654.1"/>
    </source>
</evidence>
<organism evidence="2 3">
    <name type="scientific">Symbiodinium natans</name>
    <dbReference type="NCBI Taxonomy" id="878477"/>
    <lineage>
        <taxon>Eukaryota</taxon>
        <taxon>Sar</taxon>
        <taxon>Alveolata</taxon>
        <taxon>Dinophyceae</taxon>
        <taxon>Suessiales</taxon>
        <taxon>Symbiodiniaceae</taxon>
        <taxon>Symbiodinium</taxon>
    </lineage>
</organism>
<protein>
    <recommendedName>
        <fullName evidence="1">DUF305 domain-containing protein</fullName>
    </recommendedName>
</protein>
<evidence type="ECO:0000259" key="1">
    <source>
        <dbReference type="Pfam" id="PF03713"/>
    </source>
</evidence>
<dbReference type="Proteomes" id="UP000604046">
    <property type="component" value="Unassembled WGS sequence"/>
</dbReference>
<accession>A0A812MYR6</accession>
<evidence type="ECO:0000313" key="3">
    <source>
        <dbReference type="Proteomes" id="UP000604046"/>
    </source>
</evidence>